<evidence type="ECO:0000313" key="1">
    <source>
        <dbReference type="EMBL" id="PZO16616.1"/>
    </source>
</evidence>
<gene>
    <name evidence="1" type="ORF">DCF25_12215</name>
</gene>
<proteinExistence type="predicted"/>
<dbReference type="AlphaFoldDB" id="A0A2W4U5P3"/>
<protein>
    <recommendedName>
        <fullName evidence="3">DUF4194 domain-containing protein</fullName>
    </recommendedName>
</protein>
<evidence type="ECO:0000313" key="2">
    <source>
        <dbReference type="Proteomes" id="UP000249354"/>
    </source>
</evidence>
<dbReference type="EMBL" id="QBMC01000077">
    <property type="protein sequence ID" value="PZO16616.1"/>
    <property type="molecule type" value="Genomic_DNA"/>
</dbReference>
<comment type="caution">
    <text evidence="1">The sequence shown here is derived from an EMBL/GenBank/DDBJ whole genome shotgun (WGS) entry which is preliminary data.</text>
</comment>
<reference evidence="1 2" key="2">
    <citation type="submission" date="2018-06" db="EMBL/GenBank/DDBJ databases">
        <title>Metagenomic assembly of (sub)arctic Cyanobacteria and their associated microbiome from non-axenic cultures.</title>
        <authorList>
            <person name="Baurain D."/>
        </authorList>
    </citation>
    <scope>NUCLEOTIDE SEQUENCE [LARGE SCALE GENOMIC DNA]</scope>
    <source>
        <strain evidence="1">ULC129bin1</strain>
    </source>
</reference>
<dbReference type="Pfam" id="PF13835">
    <property type="entry name" value="DUF4194"/>
    <property type="match status" value="1"/>
</dbReference>
<name>A0A2W4U5P3_9CYAN</name>
<dbReference type="InterPro" id="IPR025449">
    <property type="entry name" value="JetB"/>
</dbReference>
<organism evidence="1 2">
    <name type="scientific">Leptolyngbya foveolarum</name>
    <dbReference type="NCBI Taxonomy" id="47253"/>
    <lineage>
        <taxon>Bacteria</taxon>
        <taxon>Bacillati</taxon>
        <taxon>Cyanobacteriota</taxon>
        <taxon>Cyanophyceae</taxon>
        <taxon>Leptolyngbyales</taxon>
        <taxon>Leptolyngbyaceae</taxon>
        <taxon>Leptolyngbya group</taxon>
        <taxon>Leptolyngbya</taxon>
    </lineage>
</organism>
<reference evidence="2" key="1">
    <citation type="submission" date="2018-04" db="EMBL/GenBank/DDBJ databases">
        <authorList>
            <person name="Cornet L."/>
        </authorList>
    </citation>
    <scope>NUCLEOTIDE SEQUENCE [LARGE SCALE GENOMIC DNA]</scope>
</reference>
<evidence type="ECO:0008006" key="3">
    <source>
        <dbReference type="Google" id="ProtNLM"/>
    </source>
</evidence>
<accession>A0A2W4U5P3</accession>
<dbReference type="Proteomes" id="UP000249354">
    <property type="component" value="Unassembled WGS sequence"/>
</dbReference>
<sequence length="208" mass="23972">MPPTESLPLPSAPEPQPYAPVVIKLLQGVLYSDDWHWDRLQSYLSQIEDYFGQIGLQVRNFETEGFAYLSQSGEASEEESESSTEALPRLTARRRLSFKQTIFCVLLREQFRQSDASDATGRLILSIDRIRELLQPYLPESNNESRFRREVVRLVKQAEELGFLKRLASEEENYEVRPILKAKIDAEMLERLKQKLEEYDGGALTEAS</sequence>